<name>A0A6U4HY34_9STRA</name>
<evidence type="ECO:0000313" key="1">
    <source>
        <dbReference type="EMBL" id="CAD9261130.1"/>
    </source>
</evidence>
<sequence>MGSSASSASSGSKLPILVERSEWEAYVPSPGAFEGKPRLTMAVMKPAHNAGRARLVVDLIQEEASDRYDTVHYVFPRRSGSPYYDFVEEVKQTLTEEDRERFSSRKGWSAPFVWLDMPDGTRKALGGRDDLCEWAMSEFASSQAIVRAAKTPAKLGDLWVDTRRPGTL</sequence>
<dbReference type="EMBL" id="HBGJ01030878">
    <property type="protein sequence ID" value="CAD9261131.1"/>
    <property type="molecule type" value="Transcribed_RNA"/>
</dbReference>
<dbReference type="AlphaFoldDB" id="A0A6U4HY34"/>
<proteinExistence type="predicted"/>
<reference evidence="2" key="1">
    <citation type="submission" date="2021-01" db="EMBL/GenBank/DDBJ databases">
        <authorList>
            <person name="Corre E."/>
            <person name="Pelletier E."/>
            <person name="Niang G."/>
            <person name="Scheremetjew M."/>
            <person name="Finn R."/>
            <person name="Kale V."/>
            <person name="Holt S."/>
            <person name="Cochrane G."/>
            <person name="Meng A."/>
            <person name="Brown T."/>
            <person name="Cohen L."/>
        </authorList>
    </citation>
    <scope>NUCLEOTIDE SEQUENCE</scope>
    <source>
        <strain evidence="2">CCMP2877</strain>
    </source>
</reference>
<protein>
    <submittedName>
        <fullName evidence="2">Uncharacterized protein</fullName>
    </submittedName>
</protein>
<gene>
    <name evidence="1" type="ORF">PPAR1163_LOCUS19510</name>
    <name evidence="2" type="ORF">PPAR1163_LOCUS19511</name>
</gene>
<organism evidence="2">
    <name type="scientific">Phaeomonas parva</name>
    <dbReference type="NCBI Taxonomy" id="124430"/>
    <lineage>
        <taxon>Eukaryota</taxon>
        <taxon>Sar</taxon>
        <taxon>Stramenopiles</taxon>
        <taxon>Ochrophyta</taxon>
        <taxon>Pinguiophyceae</taxon>
        <taxon>Pinguiochrysidales</taxon>
        <taxon>Pinguiochrysidaceae</taxon>
        <taxon>Phaeomonas</taxon>
    </lineage>
</organism>
<accession>A0A6U4HY34</accession>
<evidence type="ECO:0000313" key="2">
    <source>
        <dbReference type="EMBL" id="CAD9261131.1"/>
    </source>
</evidence>
<dbReference type="EMBL" id="HBGJ01030877">
    <property type="protein sequence ID" value="CAD9261130.1"/>
    <property type="molecule type" value="Transcribed_RNA"/>
</dbReference>